<dbReference type="OrthoDB" id="7869911at2"/>
<keyword evidence="1" id="KW-0812">Transmembrane</keyword>
<organism evidence="2 3">
    <name type="scientific">Pelagimonas varians</name>
    <dbReference type="NCBI Taxonomy" id="696760"/>
    <lineage>
        <taxon>Bacteria</taxon>
        <taxon>Pseudomonadati</taxon>
        <taxon>Pseudomonadota</taxon>
        <taxon>Alphaproteobacteria</taxon>
        <taxon>Rhodobacterales</taxon>
        <taxon>Roseobacteraceae</taxon>
        <taxon>Pelagimonas</taxon>
    </lineage>
</organism>
<evidence type="ECO:0008006" key="4">
    <source>
        <dbReference type="Google" id="ProtNLM"/>
    </source>
</evidence>
<evidence type="ECO:0000313" key="3">
    <source>
        <dbReference type="Proteomes" id="UP000220836"/>
    </source>
</evidence>
<keyword evidence="1" id="KW-0472">Membrane</keyword>
<gene>
    <name evidence="2" type="ORF">PEV8663_00390</name>
</gene>
<evidence type="ECO:0000256" key="1">
    <source>
        <dbReference type="SAM" id="Phobius"/>
    </source>
</evidence>
<proteinExistence type="predicted"/>
<name>A0A238JV95_9RHOB</name>
<evidence type="ECO:0000313" key="2">
    <source>
        <dbReference type="EMBL" id="SMX34107.1"/>
    </source>
</evidence>
<dbReference type="EMBL" id="FXYH01000001">
    <property type="protein sequence ID" value="SMX34107.1"/>
    <property type="molecule type" value="Genomic_DNA"/>
</dbReference>
<dbReference type="Proteomes" id="UP000220836">
    <property type="component" value="Unassembled WGS sequence"/>
</dbReference>
<dbReference type="RefSeq" id="WP_097802920.1">
    <property type="nucleotide sequence ID" value="NZ_FXYH01000001.1"/>
</dbReference>
<feature type="transmembrane region" description="Helical" evidence="1">
    <location>
        <begin position="7"/>
        <end position="29"/>
    </location>
</feature>
<protein>
    <recommendedName>
        <fullName evidence="4">Membrane transport protein MerF</fullName>
    </recommendedName>
</protein>
<sequence>MKLDRFVLIVVCCLAGAVATFWITTLILAAISIPFAWLALIPAAIAAYVVYRVIQDRLNSEDDDHYDKMEY</sequence>
<dbReference type="AlphaFoldDB" id="A0A238JV95"/>
<reference evidence="2 3" key="1">
    <citation type="submission" date="2017-05" db="EMBL/GenBank/DDBJ databases">
        <authorList>
            <person name="Song R."/>
            <person name="Chenine A.L."/>
            <person name="Ruprecht R.M."/>
        </authorList>
    </citation>
    <scope>NUCLEOTIDE SEQUENCE [LARGE SCALE GENOMIC DNA]</scope>
    <source>
        <strain evidence="2 3">CECT 8663</strain>
    </source>
</reference>
<keyword evidence="1" id="KW-1133">Transmembrane helix</keyword>
<feature type="transmembrane region" description="Helical" evidence="1">
    <location>
        <begin position="35"/>
        <end position="54"/>
    </location>
</feature>
<keyword evidence="3" id="KW-1185">Reference proteome</keyword>
<accession>A0A238JV95</accession>